<dbReference type="Proteomes" id="UP000186058">
    <property type="component" value="Unassembled WGS sequence"/>
</dbReference>
<proteinExistence type="predicted"/>
<gene>
    <name evidence="1" type="ORF">A3844_29250</name>
</gene>
<evidence type="ECO:0000313" key="1">
    <source>
        <dbReference type="EMBL" id="OKP77520.1"/>
    </source>
</evidence>
<name>A0ABX3EF25_9BACL</name>
<protein>
    <submittedName>
        <fullName evidence="1">Uncharacterized protein</fullName>
    </submittedName>
</protein>
<keyword evidence="2" id="KW-1185">Reference proteome</keyword>
<comment type="caution">
    <text evidence="1">The sequence shown here is derived from an EMBL/GenBank/DDBJ whole genome shotgun (WGS) entry which is preliminary data.</text>
</comment>
<sequence>MLNGEPPTVIDPGDRISIKPNYEPLPAKVYVSEIRENNVYLPVDLSDGVFEAPKVKGLYYYLYEATWLTEDGKYTLNQTSAVFAVEIM</sequence>
<organism evidence="1 2">
    <name type="scientific">Paenibacillus helianthi</name>
    <dbReference type="NCBI Taxonomy" id="1349432"/>
    <lineage>
        <taxon>Bacteria</taxon>
        <taxon>Bacillati</taxon>
        <taxon>Bacillota</taxon>
        <taxon>Bacilli</taxon>
        <taxon>Bacillales</taxon>
        <taxon>Paenibacillaceae</taxon>
        <taxon>Paenibacillus</taxon>
    </lineage>
</organism>
<reference evidence="1 2" key="1">
    <citation type="submission" date="2016-03" db="EMBL/GenBank/DDBJ databases">
        <authorList>
            <person name="Sant'Anna F.H."/>
            <person name="Ambrosini A."/>
            <person name="Souza R."/>
            <person name="Bach E."/>
            <person name="Fernandes G."/>
            <person name="Balsanelli E."/>
            <person name="Baura V.A."/>
            <person name="Souza E.M."/>
            <person name="Passaglia L."/>
        </authorList>
    </citation>
    <scope>NUCLEOTIDE SEQUENCE [LARGE SCALE GENOMIC DNA]</scope>
    <source>
        <strain evidence="1 2">P26E</strain>
    </source>
</reference>
<evidence type="ECO:0000313" key="2">
    <source>
        <dbReference type="Proteomes" id="UP000186058"/>
    </source>
</evidence>
<dbReference type="EMBL" id="LVWI01000103">
    <property type="protein sequence ID" value="OKP77520.1"/>
    <property type="molecule type" value="Genomic_DNA"/>
</dbReference>
<accession>A0ABX3EF25</accession>